<keyword evidence="5 11" id="KW-0812">Transmembrane</keyword>
<evidence type="ECO:0000256" key="8">
    <source>
        <dbReference type="ARBA" id="ARBA00023143"/>
    </source>
</evidence>
<keyword evidence="14" id="KW-0282">Flagellum</keyword>
<keyword evidence="8 9" id="KW-0975">Bacterial flagellum</keyword>
<evidence type="ECO:0000259" key="12">
    <source>
        <dbReference type="Pfam" id="PF01514"/>
    </source>
</evidence>
<dbReference type="EMBL" id="BSDX01000001">
    <property type="protein sequence ID" value="GLI54452.1"/>
    <property type="molecule type" value="Genomic_DNA"/>
</dbReference>
<dbReference type="Gene3D" id="3.30.300.30">
    <property type="match status" value="1"/>
</dbReference>
<comment type="subcellular location">
    <subcellularLocation>
        <location evidence="1 9">Bacterial flagellum basal body</location>
    </subcellularLocation>
    <subcellularLocation>
        <location evidence="2">Cell membrane</location>
        <topology evidence="2">Multi-pass membrane protein</topology>
    </subcellularLocation>
</comment>
<dbReference type="PIRSF" id="PIRSF004862">
    <property type="entry name" value="FliF"/>
    <property type="match status" value="1"/>
</dbReference>
<keyword evidence="6 11" id="KW-1133">Transmembrane helix</keyword>
<dbReference type="InterPro" id="IPR006182">
    <property type="entry name" value="FliF_N_dom"/>
</dbReference>
<keyword evidence="7 11" id="KW-0472">Membrane</keyword>
<dbReference type="Pfam" id="PF01514">
    <property type="entry name" value="YscJ_FliF"/>
    <property type="match status" value="1"/>
</dbReference>
<comment type="similarity">
    <text evidence="3 9">Belongs to the FliF family.</text>
</comment>
<evidence type="ECO:0000256" key="5">
    <source>
        <dbReference type="ARBA" id="ARBA00022692"/>
    </source>
</evidence>
<evidence type="ECO:0000256" key="11">
    <source>
        <dbReference type="SAM" id="Phobius"/>
    </source>
</evidence>
<evidence type="ECO:0000256" key="10">
    <source>
        <dbReference type="SAM" id="MobiDB-lite"/>
    </source>
</evidence>
<dbReference type="InterPro" id="IPR045851">
    <property type="entry name" value="AMP-bd_C_sf"/>
</dbReference>
<dbReference type="InterPro" id="IPR000067">
    <property type="entry name" value="FlgMring_FliF"/>
</dbReference>
<feature type="transmembrane region" description="Helical" evidence="11">
    <location>
        <begin position="23"/>
        <end position="43"/>
    </location>
</feature>
<dbReference type="PANTHER" id="PTHR30046:SF0">
    <property type="entry name" value="FLAGELLAR M-RING PROTEIN"/>
    <property type="match status" value="1"/>
</dbReference>
<reference evidence="14" key="1">
    <citation type="submission" date="2022-12" db="EMBL/GenBank/DDBJ databases">
        <title>Reference genome sequencing for broad-spectrum identification of bacterial and archaeal isolates by mass spectrometry.</title>
        <authorList>
            <person name="Sekiguchi Y."/>
            <person name="Tourlousse D.M."/>
        </authorList>
    </citation>
    <scope>NUCLEOTIDE SEQUENCE</scope>
    <source>
        <strain evidence="14">TSL-P1</strain>
    </source>
</reference>
<keyword evidence="15" id="KW-1185">Reference proteome</keyword>
<dbReference type="Proteomes" id="UP001144297">
    <property type="component" value="Unassembled WGS sequence"/>
</dbReference>
<feature type="transmembrane region" description="Helical" evidence="11">
    <location>
        <begin position="419"/>
        <end position="444"/>
    </location>
</feature>
<dbReference type="GO" id="GO:0071973">
    <property type="term" value="P:bacterial-type flagellum-dependent cell motility"/>
    <property type="evidence" value="ECO:0007669"/>
    <property type="project" value="InterPro"/>
</dbReference>
<evidence type="ECO:0000259" key="13">
    <source>
        <dbReference type="Pfam" id="PF08345"/>
    </source>
</evidence>
<dbReference type="GO" id="GO:0005886">
    <property type="term" value="C:plasma membrane"/>
    <property type="evidence" value="ECO:0007669"/>
    <property type="project" value="UniProtKB-SubCell"/>
</dbReference>
<dbReference type="GO" id="GO:0003774">
    <property type="term" value="F:cytoskeletal motor activity"/>
    <property type="evidence" value="ECO:0007669"/>
    <property type="project" value="InterPro"/>
</dbReference>
<dbReference type="PRINTS" id="PR01009">
    <property type="entry name" value="FLGMRINGFLIF"/>
</dbReference>
<name>A0A9W6LL97_9BACT</name>
<feature type="domain" description="Flagellar M-ring N-terminal" evidence="12">
    <location>
        <begin position="45"/>
        <end position="216"/>
    </location>
</feature>
<keyword evidence="4" id="KW-1003">Cell membrane</keyword>
<evidence type="ECO:0000256" key="3">
    <source>
        <dbReference type="ARBA" id="ARBA00007971"/>
    </source>
</evidence>
<dbReference type="AlphaFoldDB" id="A0A9W6LL97"/>
<proteinExistence type="inferred from homology"/>
<dbReference type="Pfam" id="PF08345">
    <property type="entry name" value="YscJ_FliF_C"/>
    <property type="match status" value="1"/>
</dbReference>
<dbReference type="InterPro" id="IPR043427">
    <property type="entry name" value="YscJ/FliF"/>
</dbReference>
<protein>
    <recommendedName>
        <fullName evidence="9">Flagellar M-ring protein</fullName>
    </recommendedName>
</protein>
<sequence length="505" mass="56980">MAITDRVKTVLENIKNMPLNRKLALAGLTLIVFAIILTLFLWLPKQDYQVLYSNLSAEDAGNVINKLKEKKVPYQVKDNAIYVPSQKVHELRLELASQGIPSGGGVGFEIFDKTQIGLTEFSQRVNYIRALQGELQRTIKQLQEVDQVRVHIAIPEKSIFTEKEDHPTASVVLKLKPGRSLSKEQVSSIVHLVSSSVEGLSPQYVTVVDQYGNLLSAPKDSTQLAEATHIEYKRNIEKTYEKNIQSMLENIVGKGKAIVRVSADIDFSKVEKVEEKYDPDTIAIRNEQRTQEKTMAPQQGGIPGVLSNQPGQPQTGATQQNIQSQKQQESINYEVSKSISKILQSTGQIKKISVAVLIDGIYKEEKGKKVYVPRSDEEIKKYQELVQASIGYNKERGDYVIVESIPFEIVPEEKPGIDYWGIATTILKYLIPLVIIALIILFVVKPIIELLKKPVEEKIKKKEIVISEEAVPPVMKERDIREEIRHIARTNPKKVIAILREWITE</sequence>
<accession>A0A9W6LL97</accession>
<keyword evidence="14" id="KW-0966">Cell projection</keyword>
<dbReference type="InterPro" id="IPR013556">
    <property type="entry name" value="Flag_M-ring_C"/>
</dbReference>
<feature type="compositionally biased region" description="Low complexity" evidence="10">
    <location>
        <begin position="308"/>
        <end position="325"/>
    </location>
</feature>
<evidence type="ECO:0000313" key="15">
    <source>
        <dbReference type="Proteomes" id="UP001144297"/>
    </source>
</evidence>
<comment type="caution">
    <text evidence="14">The sequence shown here is derived from an EMBL/GenBank/DDBJ whole genome shotgun (WGS) entry which is preliminary data.</text>
</comment>
<keyword evidence="14" id="KW-0969">Cilium</keyword>
<comment type="function">
    <text evidence="9">The M ring may be actively involved in energy transduction.</text>
</comment>
<dbReference type="NCBIfam" id="TIGR00206">
    <property type="entry name" value="fliF"/>
    <property type="match status" value="1"/>
</dbReference>
<evidence type="ECO:0000256" key="1">
    <source>
        <dbReference type="ARBA" id="ARBA00004117"/>
    </source>
</evidence>
<feature type="region of interest" description="Disordered" evidence="10">
    <location>
        <begin position="289"/>
        <end position="325"/>
    </location>
</feature>
<gene>
    <name evidence="14" type="primary">fliF</name>
    <name evidence="14" type="ORF">TISLANDTSLP1_21450</name>
</gene>
<evidence type="ECO:0000256" key="6">
    <source>
        <dbReference type="ARBA" id="ARBA00022989"/>
    </source>
</evidence>
<dbReference type="GO" id="GO:0009431">
    <property type="term" value="C:bacterial-type flagellum basal body, MS ring"/>
    <property type="evidence" value="ECO:0007669"/>
    <property type="project" value="InterPro"/>
</dbReference>
<feature type="domain" description="Flagellar M-ring C-terminal" evidence="13">
    <location>
        <begin position="248"/>
        <end position="407"/>
    </location>
</feature>
<dbReference type="PANTHER" id="PTHR30046">
    <property type="entry name" value="FLAGELLAR M-RING PROTEIN"/>
    <property type="match status" value="1"/>
</dbReference>
<evidence type="ECO:0000256" key="9">
    <source>
        <dbReference type="PIRNR" id="PIRNR004862"/>
    </source>
</evidence>
<organism evidence="14 15">
    <name type="scientific">Thermodesulfovibrio yellowstonii</name>
    <dbReference type="NCBI Taxonomy" id="28262"/>
    <lineage>
        <taxon>Bacteria</taxon>
        <taxon>Pseudomonadati</taxon>
        <taxon>Nitrospirota</taxon>
        <taxon>Thermodesulfovibrionia</taxon>
        <taxon>Thermodesulfovibrionales</taxon>
        <taxon>Thermodesulfovibrionaceae</taxon>
        <taxon>Thermodesulfovibrio</taxon>
    </lineage>
</organism>
<evidence type="ECO:0000256" key="2">
    <source>
        <dbReference type="ARBA" id="ARBA00004651"/>
    </source>
</evidence>
<evidence type="ECO:0000256" key="4">
    <source>
        <dbReference type="ARBA" id="ARBA00022475"/>
    </source>
</evidence>
<evidence type="ECO:0000313" key="14">
    <source>
        <dbReference type="EMBL" id="GLI54452.1"/>
    </source>
</evidence>
<evidence type="ECO:0000256" key="7">
    <source>
        <dbReference type="ARBA" id="ARBA00023136"/>
    </source>
</evidence>